<dbReference type="Gene3D" id="3.50.50.60">
    <property type="entry name" value="FAD/NAD(P)-binding domain"/>
    <property type="match status" value="1"/>
</dbReference>
<name>A0A937X6G6_9BACT</name>
<evidence type="ECO:0000256" key="7">
    <source>
        <dbReference type="ARBA" id="ARBA00022642"/>
    </source>
</evidence>
<evidence type="ECO:0000256" key="1">
    <source>
        <dbReference type="ARBA" id="ARBA00001974"/>
    </source>
</evidence>
<dbReference type="PANTHER" id="PTHR42716">
    <property type="entry name" value="L-ASPARTATE OXIDASE"/>
    <property type="match status" value="1"/>
</dbReference>
<evidence type="ECO:0000256" key="8">
    <source>
        <dbReference type="ARBA" id="ARBA00022827"/>
    </source>
</evidence>
<keyword evidence="8" id="KW-0274">FAD</keyword>
<evidence type="ECO:0000256" key="9">
    <source>
        <dbReference type="ARBA" id="ARBA00023002"/>
    </source>
</evidence>
<evidence type="ECO:0000256" key="4">
    <source>
        <dbReference type="ARBA" id="ARBA00012173"/>
    </source>
</evidence>
<evidence type="ECO:0000256" key="5">
    <source>
        <dbReference type="ARBA" id="ARBA00021901"/>
    </source>
</evidence>
<feature type="non-terminal residue" evidence="15">
    <location>
        <position position="1"/>
    </location>
</feature>
<dbReference type="SUPFAM" id="SSF51905">
    <property type="entry name" value="FAD/NAD(P)-binding domain"/>
    <property type="match status" value="1"/>
</dbReference>
<evidence type="ECO:0000256" key="3">
    <source>
        <dbReference type="ARBA" id="ARBA00008562"/>
    </source>
</evidence>
<dbReference type="InterPro" id="IPR037099">
    <property type="entry name" value="Fum_R/Succ_DH_flav-like_C_sf"/>
</dbReference>
<dbReference type="InterPro" id="IPR005288">
    <property type="entry name" value="NadB"/>
</dbReference>
<dbReference type="SUPFAM" id="SSF56425">
    <property type="entry name" value="Succinate dehydrogenase/fumarate reductase flavoprotein, catalytic domain"/>
    <property type="match status" value="1"/>
</dbReference>
<dbReference type="Pfam" id="PF00890">
    <property type="entry name" value="FAD_binding_2"/>
    <property type="match status" value="1"/>
</dbReference>
<evidence type="ECO:0000256" key="10">
    <source>
        <dbReference type="ARBA" id="ARBA00030386"/>
    </source>
</evidence>
<dbReference type="Proteomes" id="UP000703893">
    <property type="component" value="Unassembled WGS sequence"/>
</dbReference>
<dbReference type="GO" id="GO:0009435">
    <property type="term" value="P:NAD+ biosynthetic process"/>
    <property type="evidence" value="ECO:0007669"/>
    <property type="project" value="InterPro"/>
</dbReference>
<evidence type="ECO:0000256" key="12">
    <source>
        <dbReference type="SAM" id="Coils"/>
    </source>
</evidence>
<sequence length="244" mass="26779">SLAPRDIVARGIHQMMLDSGEPCAYLDISHKPADWIRSHFPEIYSRCKALGFDLTSQPIPVVPAAHYACGGVAVDLEGRSSMNRLWAAGEVACTGVHGANRLASTSLLEGLVWGDRAGREAARRAVGGQHAYLPPVAPWKHEREPIDPALVAQDWLTIRQTMWNYVGLVRTAKRLNRARRILGELQAEIEDFYARGTMSDEIVGLRNGIRAALVVLEAAHEARYSRGCHFRADEPAAGAEPALR</sequence>
<dbReference type="InterPro" id="IPR027477">
    <property type="entry name" value="Succ_DH/fumarate_Rdtase_cat_sf"/>
</dbReference>
<evidence type="ECO:0000259" key="13">
    <source>
        <dbReference type="Pfam" id="PF00890"/>
    </source>
</evidence>
<protein>
    <recommendedName>
        <fullName evidence="5">L-aspartate oxidase</fullName>
        <ecNumber evidence="4">1.4.3.16</ecNumber>
    </recommendedName>
    <alternativeName>
        <fullName evidence="10">Quinolinate synthase B</fullName>
    </alternativeName>
</protein>
<evidence type="ECO:0000259" key="14">
    <source>
        <dbReference type="Pfam" id="PF02910"/>
    </source>
</evidence>
<dbReference type="Pfam" id="PF02910">
    <property type="entry name" value="Succ_DH_flav_C"/>
    <property type="match status" value="1"/>
</dbReference>
<dbReference type="EMBL" id="VGJX01000227">
    <property type="protein sequence ID" value="MBM3274471.1"/>
    <property type="molecule type" value="Genomic_DNA"/>
</dbReference>
<keyword evidence="6" id="KW-0285">Flavoprotein</keyword>
<evidence type="ECO:0000256" key="11">
    <source>
        <dbReference type="ARBA" id="ARBA00048305"/>
    </source>
</evidence>
<comment type="caution">
    <text evidence="15">The sequence shown here is derived from an EMBL/GenBank/DDBJ whole genome shotgun (WGS) entry which is preliminary data.</text>
</comment>
<dbReference type="InterPro" id="IPR036188">
    <property type="entry name" value="FAD/NAD-bd_sf"/>
</dbReference>
<reference evidence="15 16" key="1">
    <citation type="submission" date="2019-03" db="EMBL/GenBank/DDBJ databases">
        <title>Lake Tanganyika Metagenome-Assembled Genomes (MAGs).</title>
        <authorList>
            <person name="Tran P."/>
        </authorList>
    </citation>
    <scope>NUCLEOTIDE SEQUENCE [LARGE SCALE GENOMIC DNA]</scope>
    <source>
        <strain evidence="15">K_DeepCast_65m_m2_236</strain>
    </source>
</reference>
<dbReference type="Gene3D" id="3.90.700.10">
    <property type="entry name" value="Succinate dehydrogenase/fumarate reductase flavoprotein, catalytic domain"/>
    <property type="match status" value="1"/>
</dbReference>
<feature type="coiled-coil region" evidence="12">
    <location>
        <begin position="168"/>
        <end position="195"/>
    </location>
</feature>
<feature type="domain" description="FAD-dependent oxidoreductase 2 FAD-binding" evidence="13">
    <location>
        <begin position="2"/>
        <end position="107"/>
    </location>
</feature>
<evidence type="ECO:0000313" key="16">
    <source>
        <dbReference type="Proteomes" id="UP000703893"/>
    </source>
</evidence>
<evidence type="ECO:0000256" key="6">
    <source>
        <dbReference type="ARBA" id="ARBA00022630"/>
    </source>
</evidence>
<organism evidence="15 16">
    <name type="scientific">Candidatus Tanganyikabacteria bacterium</name>
    <dbReference type="NCBI Taxonomy" id="2961651"/>
    <lineage>
        <taxon>Bacteria</taxon>
        <taxon>Bacillati</taxon>
        <taxon>Candidatus Sericytochromatia</taxon>
        <taxon>Candidatus Tanganyikabacteria</taxon>
    </lineage>
</organism>
<feature type="domain" description="Fumarate reductase/succinate dehydrogenase flavoprotein-like C-terminal" evidence="14">
    <location>
        <begin position="158"/>
        <end position="235"/>
    </location>
</feature>
<comment type="catalytic activity">
    <reaction evidence="11">
        <text>L-aspartate + O2 = iminosuccinate + H2O2</text>
        <dbReference type="Rhea" id="RHEA:25876"/>
        <dbReference type="ChEBI" id="CHEBI:15379"/>
        <dbReference type="ChEBI" id="CHEBI:16240"/>
        <dbReference type="ChEBI" id="CHEBI:29991"/>
        <dbReference type="ChEBI" id="CHEBI:77875"/>
        <dbReference type="EC" id="1.4.3.16"/>
    </reaction>
    <physiologicalReaction direction="left-to-right" evidence="11">
        <dbReference type="Rhea" id="RHEA:25877"/>
    </physiologicalReaction>
</comment>
<dbReference type="Gene3D" id="1.20.58.100">
    <property type="entry name" value="Fumarate reductase/succinate dehydrogenase flavoprotein-like, C-terminal domain"/>
    <property type="match status" value="1"/>
</dbReference>
<dbReference type="EC" id="1.4.3.16" evidence="4"/>
<dbReference type="PANTHER" id="PTHR42716:SF2">
    <property type="entry name" value="L-ASPARTATE OXIDASE, CHLOROPLASTIC"/>
    <property type="match status" value="1"/>
</dbReference>
<dbReference type="SUPFAM" id="SSF46977">
    <property type="entry name" value="Succinate dehydrogenase/fumarate reductase flavoprotein C-terminal domain"/>
    <property type="match status" value="1"/>
</dbReference>
<keyword evidence="7" id="KW-0662">Pyridine nucleotide biosynthesis</keyword>
<evidence type="ECO:0000256" key="2">
    <source>
        <dbReference type="ARBA" id="ARBA00004950"/>
    </source>
</evidence>
<keyword evidence="12" id="KW-0175">Coiled coil</keyword>
<keyword evidence="9" id="KW-0560">Oxidoreductase</keyword>
<dbReference type="GO" id="GO:0008734">
    <property type="term" value="F:L-aspartate oxidase activity"/>
    <property type="evidence" value="ECO:0007669"/>
    <property type="project" value="UniProtKB-EC"/>
</dbReference>
<accession>A0A937X6G6</accession>
<dbReference type="GO" id="GO:0033765">
    <property type="term" value="F:steroid dehydrogenase activity, acting on the CH-CH group of donors"/>
    <property type="evidence" value="ECO:0007669"/>
    <property type="project" value="UniProtKB-ARBA"/>
</dbReference>
<dbReference type="AlphaFoldDB" id="A0A937X6G6"/>
<evidence type="ECO:0000313" key="15">
    <source>
        <dbReference type="EMBL" id="MBM3274471.1"/>
    </source>
</evidence>
<gene>
    <name evidence="15" type="ORF">FJZ00_04925</name>
</gene>
<dbReference type="InterPro" id="IPR015939">
    <property type="entry name" value="Fum_Rdtase/Succ_DH_flav-like_C"/>
</dbReference>
<comment type="similarity">
    <text evidence="3">Belongs to the FAD-dependent oxidoreductase 2 family. NadB subfamily.</text>
</comment>
<proteinExistence type="inferred from homology"/>
<dbReference type="InterPro" id="IPR003953">
    <property type="entry name" value="FAD-dep_OxRdtase_2_FAD-bd"/>
</dbReference>
<comment type="pathway">
    <text evidence="2">Cofactor biosynthesis; NAD(+) biosynthesis; iminoaspartate from L-aspartate (oxidase route): step 1/1.</text>
</comment>
<comment type="cofactor">
    <cofactor evidence="1">
        <name>FAD</name>
        <dbReference type="ChEBI" id="CHEBI:57692"/>
    </cofactor>
</comment>